<organism evidence="1">
    <name type="scientific">Caudovirales sp. ctkvU4</name>
    <dbReference type="NCBI Taxonomy" id="2826783"/>
    <lineage>
        <taxon>Viruses</taxon>
        <taxon>Duplodnaviria</taxon>
        <taxon>Heunggongvirae</taxon>
        <taxon>Uroviricota</taxon>
        <taxon>Caudoviricetes</taxon>
    </lineage>
</organism>
<evidence type="ECO:0000313" key="1">
    <source>
        <dbReference type="EMBL" id="DAE21250.1"/>
    </source>
</evidence>
<dbReference type="EMBL" id="BK015710">
    <property type="protein sequence ID" value="DAE21250.1"/>
    <property type="molecule type" value="Genomic_DNA"/>
</dbReference>
<proteinExistence type="predicted"/>
<accession>A0A8S5QQG8</accession>
<reference evidence="1" key="1">
    <citation type="journal article" date="2021" name="Proc. Natl. Acad. Sci. U.S.A.">
        <title>A Catalog of Tens of Thousands of Viruses from Human Metagenomes Reveals Hidden Associations with Chronic Diseases.</title>
        <authorList>
            <person name="Tisza M.J."/>
            <person name="Buck C.B."/>
        </authorList>
    </citation>
    <scope>NUCLEOTIDE SEQUENCE</scope>
    <source>
        <strain evidence="1">CtkvU4</strain>
    </source>
</reference>
<protein>
    <submittedName>
        <fullName evidence="1">Uncharacterized protein</fullName>
    </submittedName>
</protein>
<sequence length="76" mass="8917">MLFCLQNKNRRYFLEVTDITGLSRPRIFQLQILKLRLRSPWILQNLFFSIIRGRAKAKSQIAKFAGMGISLCKMIN</sequence>
<name>A0A8S5QQG8_9CAUD</name>